<dbReference type="GO" id="GO:0016491">
    <property type="term" value="F:oxidoreductase activity"/>
    <property type="evidence" value="ECO:0007669"/>
    <property type="project" value="UniProtKB-KW"/>
</dbReference>
<dbReference type="SUPFAM" id="SSF55469">
    <property type="entry name" value="FMN-dependent nitroreductase-like"/>
    <property type="match status" value="1"/>
</dbReference>
<comment type="similarity">
    <text evidence="1">Belongs to the nitroreductase family.</text>
</comment>
<evidence type="ECO:0000313" key="6">
    <source>
        <dbReference type="Proteomes" id="UP000030106"/>
    </source>
</evidence>
<dbReference type="PROSITE" id="PS51725">
    <property type="entry name" value="ABM"/>
    <property type="match status" value="1"/>
</dbReference>
<accession>A0A0A2WLN0</accession>
<dbReference type="Pfam" id="PF00881">
    <property type="entry name" value="Nitroreductase"/>
    <property type="match status" value="1"/>
</dbReference>
<dbReference type="Proteomes" id="UP000030106">
    <property type="component" value="Unassembled WGS sequence"/>
</dbReference>
<dbReference type="NCBIfam" id="NF008275">
    <property type="entry name" value="PRK11053.1"/>
    <property type="match status" value="1"/>
</dbReference>
<dbReference type="Pfam" id="PF03992">
    <property type="entry name" value="ABM"/>
    <property type="match status" value="1"/>
</dbReference>
<evidence type="ECO:0000313" key="5">
    <source>
        <dbReference type="EMBL" id="KGQ14024.1"/>
    </source>
</evidence>
<dbReference type="InterPro" id="IPR029479">
    <property type="entry name" value="Nitroreductase"/>
</dbReference>
<organism evidence="5 6">
    <name type="scientific">Beauveria bassiana D1-5</name>
    <dbReference type="NCBI Taxonomy" id="1245745"/>
    <lineage>
        <taxon>Eukaryota</taxon>
        <taxon>Fungi</taxon>
        <taxon>Dikarya</taxon>
        <taxon>Ascomycota</taxon>
        <taxon>Pezizomycotina</taxon>
        <taxon>Sordariomycetes</taxon>
        <taxon>Hypocreomycetidae</taxon>
        <taxon>Hypocreales</taxon>
        <taxon>Cordycipitaceae</taxon>
        <taxon>Beauveria</taxon>
    </lineage>
</organism>
<dbReference type="HOGENOM" id="CLU_070764_4_1_1"/>
<dbReference type="CDD" id="cd02149">
    <property type="entry name" value="NfsB-like"/>
    <property type="match status" value="1"/>
</dbReference>
<dbReference type="EMBL" id="ANFO01000003">
    <property type="protein sequence ID" value="KGQ14024.1"/>
    <property type="molecule type" value="Genomic_DNA"/>
</dbReference>
<dbReference type="Gene3D" id="3.30.70.100">
    <property type="match status" value="1"/>
</dbReference>
<dbReference type="AlphaFoldDB" id="A0A0A2WLN0"/>
<name>A0A0A2WLN0_BEABA</name>
<dbReference type="InterPro" id="IPR033878">
    <property type="entry name" value="NfsB-like"/>
</dbReference>
<proteinExistence type="inferred from homology"/>
<reference evidence="5 6" key="1">
    <citation type="submission" date="2012-10" db="EMBL/GenBank/DDBJ databases">
        <title>Genome sequencing and analysis of entomopathogenic fungi Beauveria bassiana D1-5.</title>
        <authorList>
            <person name="Li Q."/>
            <person name="Wang L."/>
            <person name="Zhang Z."/>
            <person name="Wang Q."/>
            <person name="Ren J."/>
            <person name="Wang M."/>
            <person name="Xu W."/>
            <person name="Wang J."/>
            <person name="Lu Y."/>
            <person name="Du Q."/>
            <person name="Sun Z."/>
        </authorList>
    </citation>
    <scope>NUCLEOTIDE SEQUENCE [LARGE SCALE GENOMIC DNA]</scope>
    <source>
        <strain evidence="5 6">D1-5</strain>
    </source>
</reference>
<evidence type="ECO:0000256" key="3">
    <source>
        <dbReference type="ARBA" id="ARBA00023002"/>
    </source>
</evidence>
<dbReference type="InterPro" id="IPR011008">
    <property type="entry name" value="Dimeric_a/b-barrel"/>
</dbReference>
<keyword evidence="3" id="KW-0560">Oxidoreductase</keyword>
<evidence type="ECO:0000256" key="2">
    <source>
        <dbReference type="ARBA" id="ARBA00022857"/>
    </source>
</evidence>
<comment type="caution">
    <text evidence="5">The sequence shown here is derived from an EMBL/GenBank/DDBJ whole genome shotgun (WGS) entry which is preliminary data.</text>
</comment>
<evidence type="ECO:0000259" key="4">
    <source>
        <dbReference type="PROSITE" id="PS51725"/>
    </source>
</evidence>
<feature type="domain" description="ABM" evidence="4">
    <location>
        <begin position="5"/>
        <end position="97"/>
    </location>
</feature>
<gene>
    <name evidence="5" type="ORF">BBAD15_g16</name>
</gene>
<dbReference type="SUPFAM" id="SSF54909">
    <property type="entry name" value="Dimeric alpha+beta barrel"/>
    <property type="match status" value="1"/>
</dbReference>
<dbReference type="PANTHER" id="PTHR43673">
    <property type="entry name" value="NAD(P)H NITROREDUCTASE YDGI-RELATED"/>
    <property type="match status" value="1"/>
</dbReference>
<dbReference type="Gene3D" id="3.40.109.10">
    <property type="entry name" value="NADH Oxidase"/>
    <property type="match status" value="1"/>
</dbReference>
<protein>
    <submittedName>
        <fullName evidence="5">Oxygen-insensitive NAD(P)H nitroreductase</fullName>
    </submittedName>
</protein>
<dbReference type="PANTHER" id="PTHR43673:SF10">
    <property type="entry name" value="NADH DEHYDROGENASE_NAD(P)H NITROREDUCTASE XCC3605-RELATED"/>
    <property type="match status" value="1"/>
</dbReference>
<keyword evidence="2" id="KW-0521">NADP</keyword>
<evidence type="ECO:0000256" key="1">
    <source>
        <dbReference type="ARBA" id="ARBA00007118"/>
    </source>
</evidence>
<dbReference type="InterPro" id="IPR000415">
    <property type="entry name" value="Nitroreductase-like"/>
</dbReference>
<dbReference type="InterPro" id="IPR007138">
    <property type="entry name" value="ABM_dom"/>
</dbReference>
<sequence>MTETLTIIAMLKAKAGQQENLKAALKALVAPSRLEPGCLDYTLFQLKQEPDRFYVRESWRGVCDTDGRAAGGAAEAGAAGRSGPLMMNIIDAASRRYATKAFDASKKIAAEDVDKIKNLLRLSPSSTNSQPWHFMLASSDEGKARIAKATTGPYAANEPKVLNASHVVVFCAKTVYDDAHLQTLLQKEQEDGRFATEQAKEGQHKGRSFYANKHRFDLKDAQHWMEKQVYLNLGTLLLGVSTLNIDAVPIEGFDAAALDAEFGLREKGLTSVVMVALGYRSVEDFNAGLPKSRLDFSQILTEI</sequence>